<dbReference type="EMBL" id="CP002444">
    <property type="protein sequence ID" value="ADU96471.1"/>
    <property type="molecule type" value="Genomic_DNA"/>
</dbReference>
<evidence type="ECO:0008006" key="3">
    <source>
        <dbReference type="Google" id="ProtNLM"/>
    </source>
</evidence>
<accession>E8T5J6</accession>
<dbReference type="Proteomes" id="UP000006362">
    <property type="component" value="Chromosome"/>
</dbReference>
<dbReference type="STRING" id="648996.Theam_0499"/>
<dbReference type="OrthoDB" id="9780120at2"/>
<evidence type="ECO:0000313" key="1">
    <source>
        <dbReference type="EMBL" id="ADU96471.1"/>
    </source>
</evidence>
<dbReference type="RefSeq" id="WP_013537257.1">
    <property type="nucleotide sequence ID" value="NC_014926.1"/>
</dbReference>
<dbReference type="KEGG" id="tam:Theam_0499"/>
<dbReference type="AlphaFoldDB" id="E8T5J6"/>
<name>E8T5J6_THEA1</name>
<protein>
    <recommendedName>
        <fullName evidence="3">DUF2229 domain-containing protein</fullName>
    </recommendedName>
</protein>
<sequence>MAKTILFGGLTPLHELFLKGAVEAFGYKAKFLPTPDNRSLAVGREFCNRGMCNPTYYTVGNLIKFLLEEKERGVNPEDEYLFVTVGACGPCRFGMYETEYRHALKEAGFPNFKVAILNQSDLSSEGEFELTPKLIWHMVKAVWAADIIRDLGYQLRPYETAKGSVDSEIDSFSWELYEALKRRAGVKEMLRLFKGFRSRLERLEFDYTRVKPVVSVIGEFWAHTTEGDGNYRLHRWLEEEGAEVRPEPIAGWIDYQLFIEEEKLKRDLKVKGFSVERVKKLLAVRAMAKTFRGLYNLFRSAFDNRPKELPSQRELAELAKPYFDYFVVGGEGHLEVAKHIYNVKKRKTHMVVSVKPFGCMPSTQSDGAQAKVLSDLPDSIFISVETSGDGEVNVKSRIQMKLFEAKRAAEREYEEALRKLSLPLGAVHRTFSENPELRKPFIRLKGNYAGTAARALYGNAKLVLPYAAVEPEAV</sequence>
<dbReference type="PANTHER" id="PTHR32329:SF2">
    <property type="entry name" value="BIFUNCTIONAL PROTEIN [INCLUDES 2-HYDROXYACYL-COA DEHYDRATASE (N-TER) AND ITS ACTIVATOR DOMAIN (C_TERM)"/>
    <property type="match status" value="1"/>
</dbReference>
<gene>
    <name evidence="1" type="ordered locus">Theam_0499</name>
</gene>
<dbReference type="eggNOG" id="COG3581">
    <property type="taxonomic scope" value="Bacteria"/>
</dbReference>
<dbReference type="InterPro" id="IPR051805">
    <property type="entry name" value="Dehydratase_Activator_Redct"/>
</dbReference>
<evidence type="ECO:0000313" key="2">
    <source>
        <dbReference type="Proteomes" id="UP000006362"/>
    </source>
</evidence>
<reference evidence="1" key="1">
    <citation type="submission" date="2011-01" db="EMBL/GenBank/DDBJ databases">
        <title>Complete sequence of chromosome of Thermovibrio ammonificans HB-1.</title>
        <authorList>
            <consortium name="US DOE Joint Genome Institute"/>
            <person name="Lucas S."/>
            <person name="Copeland A."/>
            <person name="Lapidus A."/>
            <person name="Cheng J.-F."/>
            <person name="Goodwin L."/>
            <person name="Pitluck S."/>
            <person name="Davenport K."/>
            <person name="Detter J.C."/>
            <person name="Han C."/>
            <person name="Tapia R."/>
            <person name="Land M."/>
            <person name="Hauser L."/>
            <person name="Kyrpides N."/>
            <person name="Ivanova N."/>
            <person name="Ovchinnikova G."/>
            <person name="Vetriani C."/>
            <person name="Woyke T."/>
        </authorList>
    </citation>
    <scope>NUCLEOTIDE SEQUENCE [LARGE SCALE GENOMIC DNA]</scope>
    <source>
        <strain evidence="1">HB-1</strain>
    </source>
</reference>
<proteinExistence type="predicted"/>
<keyword evidence="2" id="KW-1185">Reference proteome</keyword>
<organism evidence="1 2">
    <name type="scientific">Thermovibrio ammonificans (strain DSM 15698 / JCM 12110 / HB-1)</name>
    <dbReference type="NCBI Taxonomy" id="648996"/>
    <lineage>
        <taxon>Bacteria</taxon>
        <taxon>Pseudomonadati</taxon>
        <taxon>Aquificota</taxon>
        <taxon>Aquificia</taxon>
        <taxon>Desulfurobacteriales</taxon>
        <taxon>Desulfurobacteriaceae</taxon>
        <taxon>Thermovibrio</taxon>
    </lineage>
</organism>
<dbReference type="PANTHER" id="PTHR32329">
    <property type="entry name" value="BIFUNCTIONAL PROTEIN [INCLUDES 2-HYDROXYACYL-COA DEHYDRATASE (N-TER) AND ITS ACTIVATOR DOMAIN (C_TERM)-RELATED"/>
    <property type="match status" value="1"/>
</dbReference>
<dbReference type="HOGENOM" id="CLU_027953_0_0_0"/>